<reference evidence="2" key="2">
    <citation type="submission" date="2020-09" db="EMBL/GenBank/DDBJ databases">
        <authorList>
            <person name="Sun Q."/>
            <person name="Ohkuma M."/>
        </authorList>
    </citation>
    <scope>NUCLEOTIDE SEQUENCE</scope>
    <source>
        <strain evidence="2">JCM 4477</strain>
    </source>
</reference>
<evidence type="ECO:0000313" key="3">
    <source>
        <dbReference type="Proteomes" id="UP000630718"/>
    </source>
</evidence>
<feature type="transmembrane region" description="Helical" evidence="1">
    <location>
        <begin position="6"/>
        <end position="27"/>
    </location>
</feature>
<keyword evidence="1" id="KW-0812">Transmembrane</keyword>
<gene>
    <name evidence="2" type="ORF">GCM10018772_04640</name>
</gene>
<keyword evidence="1" id="KW-0472">Membrane</keyword>
<protein>
    <submittedName>
        <fullName evidence="2">Uncharacterized protein</fullName>
    </submittedName>
</protein>
<dbReference type="EMBL" id="BNBI01000001">
    <property type="protein sequence ID" value="GHE84682.1"/>
    <property type="molecule type" value="Genomic_DNA"/>
</dbReference>
<dbReference type="RefSeq" id="WP_190202365.1">
    <property type="nucleotide sequence ID" value="NZ_BNBI01000001.1"/>
</dbReference>
<keyword evidence="3" id="KW-1185">Reference proteome</keyword>
<sequence>MKLTLTLMTVAGGLLPLIAIVWGGLALRADYRRLVNELEAIDRVIEAPEGTYESSEAQSAAMYAIRQPAFNFGRLTYTYEWAQRLVWEQAMNDLRGPTWLAVAGLLLATVAGAWSVWV</sequence>
<comment type="caution">
    <text evidence="2">The sequence shown here is derived from an EMBL/GenBank/DDBJ whole genome shotgun (WGS) entry which is preliminary data.</text>
</comment>
<name>A0A919A2P3_9ACTN</name>
<keyword evidence="1" id="KW-1133">Transmembrane helix</keyword>
<proteinExistence type="predicted"/>
<dbReference type="Proteomes" id="UP000630718">
    <property type="component" value="Unassembled WGS sequence"/>
</dbReference>
<reference evidence="2" key="1">
    <citation type="journal article" date="2014" name="Int. J. Syst. Evol. Microbiol.">
        <title>Complete genome sequence of Corynebacterium casei LMG S-19264T (=DSM 44701T), isolated from a smear-ripened cheese.</title>
        <authorList>
            <consortium name="US DOE Joint Genome Institute (JGI-PGF)"/>
            <person name="Walter F."/>
            <person name="Albersmeier A."/>
            <person name="Kalinowski J."/>
            <person name="Ruckert C."/>
        </authorList>
    </citation>
    <scope>NUCLEOTIDE SEQUENCE</scope>
    <source>
        <strain evidence="2">JCM 4477</strain>
    </source>
</reference>
<dbReference type="AlphaFoldDB" id="A0A919A2P3"/>
<evidence type="ECO:0000313" key="2">
    <source>
        <dbReference type="EMBL" id="GHE84682.1"/>
    </source>
</evidence>
<evidence type="ECO:0000256" key="1">
    <source>
        <dbReference type="SAM" id="Phobius"/>
    </source>
</evidence>
<accession>A0A919A2P3</accession>
<organism evidence="2 3">
    <name type="scientific">Streptomyces fumanus</name>
    <dbReference type="NCBI Taxonomy" id="67302"/>
    <lineage>
        <taxon>Bacteria</taxon>
        <taxon>Bacillati</taxon>
        <taxon>Actinomycetota</taxon>
        <taxon>Actinomycetes</taxon>
        <taxon>Kitasatosporales</taxon>
        <taxon>Streptomycetaceae</taxon>
        <taxon>Streptomyces</taxon>
    </lineage>
</organism>
<feature type="transmembrane region" description="Helical" evidence="1">
    <location>
        <begin position="99"/>
        <end position="117"/>
    </location>
</feature>